<name>K0X139_9BACT</name>
<organism evidence="1 2">
    <name type="scientific">Barnesiella intestinihominis YIT 11860</name>
    <dbReference type="NCBI Taxonomy" id="742726"/>
    <lineage>
        <taxon>Bacteria</taxon>
        <taxon>Pseudomonadati</taxon>
        <taxon>Bacteroidota</taxon>
        <taxon>Bacteroidia</taxon>
        <taxon>Bacteroidales</taxon>
        <taxon>Barnesiellaceae</taxon>
        <taxon>Barnesiella</taxon>
    </lineage>
</organism>
<dbReference type="EMBL" id="ADLE01000007">
    <property type="protein sequence ID" value="EJZ65227.1"/>
    <property type="molecule type" value="Genomic_DNA"/>
</dbReference>
<dbReference type="Gene3D" id="3.20.20.80">
    <property type="entry name" value="Glycosidases"/>
    <property type="match status" value="1"/>
</dbReference>
<dbReference type="OrthoDB" id="781226at2"/>
<reference evidence="1 2" key="1">
    <citation type="submission" date="2012-08" db="EMBL/GenBank/DDBJ databases">
        <title>The Genome Sequence of Barnesiella intestinihominis YIT 11860.</title>
        <authorList>
            <consortium name="The Broad Institute Genome Sequencing Platform"/>
            <person name="Earl A."/>
            <person name="Ward D."/>
            <person name="Feldgarden M."/>
            <person name="Gevers D."/>
            <person name="Morotomi M."/>
            <person name="Walker B."/>
            <person name="Young S.K."/>
            <person name="Zeng Q."/>
            <person name="Gargeya S."/>
            <person name="Fitzgerald M."/>
            <person name="Haas B."/>
            <person name="Abouelleil A."/>
            <person name="Alvarado L."/>
            <person name="Arachchi H.M."/>
            <person name="Berlin A.M."/>
            <person name="Chapman S.B."/>
            <person name="Goldberg J."/>
            <person name="Griggs A."/>
            <person name="Gujja S."/>
            <person name="Hansen M."/>
            <person name="Howarth C."/>
            <person name="Imamovic A."/>
            <person name="Larimer J."/>
            <person name="McCowen C."/>
            <person name="Montmayeur A."/>
            <person name="Murphy C."/>
            <person name="Neiman D."/>
            <person name="Pearson M."/>
            <person name="Priest M."/>
            <person name="Roberts A."/>
            <person name="Saif S."/>
            <person name="Shea T."/>
            <person name="Sisk P."/>
            <person name="Sykes S."/>
            <person name="Wortman J."/>
            <person name="Nusbaum C."/>
            <person name="Birren B."/>
        </authorList>
    </citation>
    <scope>NUCLEOTIDE SEQUENCE [LARGE SCALE GENOMIC DNA]</scope>
    <source>
        <strain evidence="1 2">YIT 11860</strain>
    </source>
</reference>
<dbReference type="Proteomes" id="UP000006044">
    <property type="component" value="Unassembled WGS sequence"/>
</dbReference>
<dbReference type="AlphaFoldDB" id="K0X139"/>
<dbReference type="STRING" id="742726.HMPREF9448_00958"/>
<dbReference type="HOGENOM" id="CLU_027056_0_0_10"/>
<dbReference type="RefSeq" id="WP_008861451.1">
    <property type="nucleotide sequence ID" value="NZ_JH815203.1"/>
</dbReference>
<evidence type="ECO:0000313" key="2">
    <source>
        <dbReference type="Proteomes" id="UP000006044"/>
    </source>
</evidence>
<protein>
    <recommendedName>
        <fullName evidence="3">Glycoside hydrolase family 5 domain-containing protein</fullName>
    </recommendedName>
</protein>
<dbReference type="eggNOG" id="COG2730">
    <property type="taxonomic scope" value="Bacteria"/>
</dbReference>
<dbReference type="InterPro" id="IPR017853">
    <property type="entry name" value="GH"/>
</dbReference>
<accession>K0X139</accession>
<evidence type="ECO:0000313" key="1">
    <source>
        <dbReference type="EMBL" id="EJZ65227.1"/>
    </source>
</evidence>
<dbReference type="PROSITE" id="PS51257">
    <property type="entry name" value="PROKAR_LIPOPROTEIN"/>
    <property type="match status" value="1"/>
</dbReference>
<dbReference type="SUPFAM" id="SSF51445">
    <property type="entry name" value="(Trans)glycosidases"/>
    <property type="match status" value="1"/>
</dbReference>
<gene>
    <name evidence="1" type="ORF">HMPREF9448_00958</name>
</gene>
<proteinExistence type="predicted"/>
<sequence length="663" mass="77667">MKRLIYLILLLFGLSGCKTEQQEVQNPIVVDTDFVLQENYYGGAMQWEPNDRDSMTEAQWDRLFRRVEFMKLGYIRCCIMPYFYCFGYDGNDPILLWDMDSTKVDARWYANSRRFMNDLYRQLQFCKDNDIDVLLGEWWKPMNPNWKQAVPVDMPKYTIELDDSRYAVQVAELVEYLVKEKGMTCIKQFNLGNEVNLVANDPRTGYSWEKWKKAILNLRSELDKRGLNNIEIVGPDGGYWGTDVWFNKTLTELDSVVPVIDYHWYINKDWTFTNRVEDETRMFRFFTQMQDSSKVNIWGEMGIRDGHNEVLDQHTLIHQWWYGTFVADALIQTLRSGWSAAAAWGMDDAMHYKDDLDEQKRWGFWNSIAEQKNKPEEANIRLWFYTWSLMSRNIPKGSKILYSNSYRTQNLNGVAALTPTGDLTFAITNTADFAQRVTVQIPTVVNDPIINKYVYFEDDYPVDTAGFPVVKEVLKDVNLQKGIVIDFPAKGFVLLTTIGGSKPEIVKNDKYMMDPMEGVQRMYDHSNNLGLNGFPKFYDECNTAAPDFQFFKVLEDCGTIHPSTNEEHAYITYKFDGFNYFEIKVSGVETITDRFKVYVSPDNCEWREVELSFTEPEMSVWRFVHSTITPKTELDNCNYLKIEMLPNGYFSNTRIREVKIEKR</sequence>
<evidence type="ECO:0008006" key="3">
    <source>
        <dbReference type="Google" id="ProtNLM"/>
    </source>
</evidence>
<dbReference type="GeneID" id="77848262"/>
<comment type="caution">
    <text evidence="1">The sequence shown here is derived from an EMBL/GenBank/DDBJ whole genome shotgun (WGS) entry which is preliminary data.</text>
</comment>
<keyword evidence="2" id="KW-1185">Reference proteome</keyword>